<comment type="caution">
    <text evidence="9">The sequence shown here is derived from an EMBL/GenBank/DDBJ whole genome shotgun (WGS) entry which is preliminary data.</text>
</comment>
<dbReference type="EMBL" id="MDHJ01000001">
    <property type="protein sequence ID" value="OUE09081.1"/>
    <property type="molecule type" value="Genomic_DNA"/>
</dbReference>
<evidence type="ECO:0000256" key="4">
    <source>
        <dbReference type="ARBA" id="ARBA00022692"/>
    </source>
</evidence>
<feature type="transmembrane region" description="Helical" evidence="7">
    <location>
        <begin position="157"/>
        <end position="181"/>
    </location>
</feature>
<organism evidence="9 11">
    <name type="scientific">Clavibacter michiganensis</name>
    <dbReference type="NCBI Taxonomy" id="28447"/>
    <lineage>
        <taxon>Bacteria</taxon>
        <taxon>Bacillati</taxon>
        <taxon>Actinomycetota</taxon>
        <taxon>Actinomycetes</taxon>
        <taxon>Micrococcales</taxon>
        <taxon>Microbacteriaceae</taxon>
        <taxon>Clavibacter</taxon>
    </lineage>
</organism>
<evidence type="ECO:0000256" key="6">
    <source>
        <dbReference type="ARBA" id="ARBA00023136"/>
    </source>
</evidence>
<dbReference type="GO" id="GO:0005886">
    <property type="term" value="C:plasma membrane"/>
    <property type="evidence" value="ECO:0007669"/>
    <property type="project" value="UniProtKB-SubCell"/>
</dbReference>
<evidence type="ECO:0000256" key="1">
    <source>
        <dbReference type="ARBA" id="ARBA00004651"/>
    </source>
</evidence>
<feature type="transmembrane region" description="Helical" evidence="7">
    <location>
        <begin position="108"/>
        <end position="130"/>
    </location>
</feature>
<proteinExistence type="inferred from homology"/>
<dbReference type="PANTHER" id="PTHR43227">
    <property type="entry name" value="BLL4140 PROTEIN"/>
    <property type="match status" value="1"/>
</dbReference>
<keyword evidence="3" id="KW-1003">Cell membrane</keyword>
<dbReference type="Proteomes" id="UP000195106">
    <property type="component" value="Unassembled WGS sequence"/>
</dbReference>
<evidence type="ECO:0000256" key="3">
    <source>
        <dbReference type="ARBA" id="ARBA00022475"/>
    </source>
</evidence>
<protein>
    <submittedName>
        <fullName evidence="9">Lactose transport system permease protein LacF</fullName>
    </submittedName>
    <submittedName>
        <fullName evidence="10">Sugar ABC transporter permease</fullName>
    </submittedName>
</protein>
<name>A0A251XU82_9MICO</name>
<evidence type="ECO:0000313" key="11">
    <source>
        <dbReference type="Proteomes" id="UP000195106"/>
    </source>
</evidence>
<keyword evidence="4 7" id="KW-0812">Transmembrane</keyword>
<evidence type="ECO:0000256" key="5">
    <source>
        <dbReference type="ARBA" id="ARBA00022989"/>
    </source>
</evidence>
<dbReference type="PANTHER" id="PTHR43227:SF8">
    <property type="entry name" value="DIACETYLCHITOBIOSE UPTAKE SYSTEM PERMEASE PROTEIN DASB"/>
    <property type="match status" value="1"/>
</dbReference>
<gene>
    <name evidence="9" type="primary">lacF_9</name>
    <name evidence="10" type="ORF">C5E16_13575</name>
    <name evidence="9" type="ORF">CMsap09_09065</name>
</gene>
<dbReference type="Proteomes" id="UP000239241">
    <property type="component" value="Unassembled WGS sequence"/>
</dbReference>
<dbReference type="PROSITE" id="PS50928">
    <property type="entry name" value="ABC_TM1"/>
    <property type="match status" value="1"/>
</dbReference>
<evidence type="ECO:0000256" key="7">
    <source>
        <dbReference type="RuleBase" id="RU363032"/>
    </source>
</evidence>
<dbReference type="EMBL" id="PSXY01000029">
    <property type="protein sequence ID" value="PPF65260.1"/>
    <property type="molecule type" value="Genomic_DNA"/>
</dbReference>
<evidence type="ECO:0000256" key="2">
    <source>
        <dbReference type="ARBA" id="ARBA00022448"/>
    </source>
</evidence>
<keyword evidence="6 7" id="KW-0472">Membrane</keyword>
<dbReference type="AlphaFoldDB" id="A0A251XU82"/>
<dbReference type="GO" id="GO:0055085">
    <property type="term" value="P:transmembrane transport"/>
    <property type="evidence" value="ECO:0007669"/>
    <property type="project" value="InterPro"/>
</dbReference>
<comment type="subcellular location">
    <subcellularLocation>
        <location evidence="1 7">Cell membrane</location>
        <topology evidence="1 7">Multi-pass membrane protein</topology>
    </subcellularLocation>
</comment>
<sequence length="294" mass="31961">MNPLLGDRRSTLILVGPALLIYSVVMLVPIIVSIGYTFTSGNAIIGFQFSGIENYAELLSDTRVRDALLLTIRYAIVMTVLQVGFGYLLALTYVFVLRKWSSSVRTLVFFPVVLPTVAVALLFQQMFAIAPQNGLVNTMLEAIGLSSTDWFGDGGTAFLVIIVMDVWRSMGFYGVLLYAGLLDIPDEIFESARLDGASGFGLVRRIVLPLSLPVLISSLIFSINGTLKVFDSILALTNGGPGTSTSPLTIYMFDTAFRYGQYGYGSTVAFLLTIVSLAVTVLIFRANRRDATKG</sequence>
<feature type="transmembrane region" description="Helical" evidence="7">
    <location>
        <begin position="262"/>
        <end position="284"/>
    </location>
</feature>
<feature type="domain" description="ABC transmembrane type-1" evidence="8">
    <location>
        <begin position="68"/>
        <end position="283"/>
    </location>
</feature>
<keyword evidence="2 7" id="KW-0813">Transport</keyword>
<dbReference type="InterPro" id="IPR000515">
    <property type="entry name" value="MetI-like"/>
</dbReference>
<accession>A0A251XU82</accession>
<feature type="transmembrane region" description="Helical" evidence="7">
    <location>
        <begin position="12"/>
        <end position="38"/>
    </location>
</feature>
<comment type="similarity">
    <text evidence="7">Belongs to the binding-protein-dependent transport system permease family.</text>
</comment>
<evidence type="ECO:0000259" key="8">
    <source>
        <dbReference type="PROSITE" id="PS50928"/>
    </source>
</evidence>
<dbReference type="RefSeq" id="WP_094115877.1">
    <property type="nucleotide sequence ID" value="NZ_PSXY01000029.1"/>
</dbReference>
<dbReference type="CDD" id="cd06261">
    <property type="entry name" value="TM_PBP2"/>
    <property type="match status" value="1"/>
</dbReference>
<evidence type="ECO:0000313" key="10">
    <source>
        <dbReference type="EMBL" id="PPF65260.1"/>
    </source>
</evidence>
<feature type="transmembrane region" description="Helical" evidence="7">
    <location>
        <begin position="72"/>
        <end position="96"/>
    </location>
</feature>
<dbReference type="SUPFAM" id="SSF161098">
    <property type="entry name" value="MetI-like"/>
    <property type="match status" value="1"/>
</dbReference>
<reference evidence="9 11" key="1">
    <citation type="submission" date="2016-08" db="EMBL/GenBank/DDBJ databases">
        <title>Genome sequence of Clavibacter michiganensis spp. strain CASJ009.</title>
        <authorList>
            <person name="Thapa S.P."/>
            <person name="Coaker G."/>
        </authorList>
    </citation>
    <scope>NUCLEOTIDE SEQUENCE [LARGE SCALE GENOMIC DNA]</scope>
    <source>
        <strain evidence="9">CASJ009</strain>
    </source>
</reference>
<keyword evidence="5 7" id="KW-1133">Transmembrane helix</keyword>
<reference evidence="10 12" key="2">
    <citation type="submission" date="2018-02" db="EMBL/GenBank/DDBJ databases">
        <title>Bacteriophage NCPPB3778 and a type I-E CRISPR drive the evolution of the US Biological Select Agent, Rathayibacter toxicus.</title>
        <authorList>
            <person name="Davis E.W.II."/>
            <person name="Tabima J.F."/>
            <person name="Weisberg A.J."/>
            <person name="Lopes L.D."/>
            <person name="Wiseman M.S."/>
            <person name="Wiseman M.S."/>
            <person name="Pupko T."/>
            <person name="Belcher M.S."/>
            <person name="Sechler A.J."/>
            <person name="Tancos M.A."/>
            <person name="Schroeder B.K."/>
            <person name="Murray T.D."/>
            <person name="Luster D.G."/>
            <person name="Schneider W.L."/>
            <person name="Rogers E."/>
            <person name="Andreote F.D."/>
            <person name="Grunwald N.J."/>
            <person name="Putnam M.L."/>
            <person name="Chang J.H."/>
        </authorList>
    </citation>
    <scope>NUCLEOTIDE SEQUENCE [LARGE SCALE GENOMIC DNA]</scope>
    <source>
        <strain evidence="10 12">AY1B3</strain>
    </source>
</reference>
<evidence type="ECO:0000313" key="12">
    <source>
        <dbReference type="Proteomes" id="UP000239241"/>
    </source>
</evidence>
<feature type="transmembrane region" description="Helical" evidence="7">
    <location>
        <begin position="202"/>
        <end position="223"/>
    </location>
</feature>
<dbReference type="InterPro" id="IPR035906">
    <property type="entry name" value="MetI-like_sf"/>
</dbReference>
<dbReference type="InterPro" id="IPR050809">
    <property type="entry name" value="UgpAE/MalFG_permease"/>
</dbReference>
<dbReference type="Gene3D" id="1.10.3720.10">
    <property type="entry name" value="MetI-like"/>
    <property type="match status" value="1"/>
</dbReference>
<evidence type="ECO:0000313" key="9">
    <source>
        <dbReference type="EMBL" id="OUE09081.1"/>
    </source>
</evidence>
<dbReference type="Pfam" id="PF00528">
    <property type="entry name" value="BPD_transp_1"/>
    <property type="match status" value="1"/>
</dbReference>